<protein>
    <submittedName>
        <fullName evidence="2">Uncharacterized protein LOC115883873</fullName>
    </submittedName>
</protein>
<name>A0A6J2Y2U7_SITOR</name>
<proteinExistence type="predicted"/>
<dbReference type="RefSeq" id="XP_030758148.1">
    <property type="nucleotide sequence ID" value="XM_030902288.1"/>
</dbReference>
<sequence length="291" mass="33848">MDSDVALYMMSFLRDYNYPLIHSMSDEKITEIFHISNRCFLISWLFKVLDEESYSSVLEDREQDKNVLGNLICSYGFCMDEEKAGFFNGDLPMAEQVQILYRIFKFIANLKKSPSVDKENLNLTVIDTLVNTNLNIFPSFGELKPLSEKEKIAKLQEIQLKSKKLQLQLKEMPMKPKDKITHMSGENENNLEDTLNYLRNNLSQFDRIVKAIDKDKNMATKSNYKVNPDSEQLFSKCNKNLKIIYQYIEDLNTINNFKVNDVQEVIVNDELSPLIDILVEQIQSISKLILL</sequence>
<keyword evidence="1" id="KW-1185">Reference proteome</keyword>
<dbReference type="AlphaFoldDB" id="A0A6J2Y2U7"/>
<accession>A0A6J2Y2U7</accession>
<organism evidence="1 2">
    <name type="scientific">Sitophilus oryzae</name>
    <name type="common">Rice weevil</name>
    <name type="synonym">Curculio oryzae</name>
    <dbReference type="NCBI Taxonomy" id="7048"/>
    <lineage>
        <taxon>Eukaryota</taxon>
        <taxon>Metazoa</taxon>
        <taxon>Ecdysozoa</taxon>
        <taxon>Arthropoda</taxon>
        <taxon>Hexapoda</taxon>
        <taxon>Insecta</taxon>
        <taxon>Pterygota</taxon>
        <taxon>Neoptera</taxon>
        <taxon>Endopterygota</taxon>
        <taxon>Coleoptera</taxon>
        <taxon>Polyphaga</taxon>
        <taxon>Cucujiformia</taxon>
        <taxon>Curculionidae</taxon>
        <taxon>Dryophthorinae</taxon>
        <taxon>Sitophilus</taxon>
    </lineage>
</organism>
<evidence type="ECO:0000313" key="2">
    <source>
        <dbReference type="RefSeq" id="XP_030758148.1"/>
    </source>
</evidence>
<dbReference type="Proteomes" id="UP000504635">
    <property type="component" value="Unplaced"/>
</dbReference>
<dbReference type="InParanoid" id="A0A6J2Y2U7"/>
<dbReference type="GeneID" id="115883873"/>
<evidence type="ECO:0000313" key="1">
    <source>
        <dbReference type="Proteomes" id="UP000504635"/>
    </source>
</evidence>
<dbReference type="KEGG" id="soy:115883873"/>
<gene>
    <name evidence="2" type="primary">LOC115883873</name>
</gene>
<dbReference type="OrthoDB" id="6755943at2759"/>
<reference evidence="2" key="1">
    <citation type="submission" date="2025-08" db="UniProtKB">
        <authorList>
            <consortium name="RefSeq"/>
        </authorList>
    </citation>
    <scope>IDENTIFICATION</scope>
    <source>
        <tissue evidence="2">Gonads</tissue>
    </source>
</reference>